<feature type="compositionally biased region" description="Basic and acidic residues" evidence="2">
    <location>
        <begin position="1"/>
        <end position="21"/>
    </location>
</feature>
<protein>
    <submittedName>
        <fullName evidence="3">T-complex protein 11-like protein 1</fullName>
    </submittedName>
</protein>
<feature type="compositionally biased region" description="Low complexity" evidence="2">
    <location>
        <begin position="49"/>
        <end position="64"/>
    </location>
</feature>
<dbReference type="InterPro" id="IPR008862">
    <property type="entry name" value="Tcp11"/>
</dbReference>
<feature type="region of interest" description="Disordered" evidence="2">
    <location>
        <begin position="1"/>
        <end position="65"/>
    </location>
</feature>
<proteinExistence type="inferred from homology"/>
<evidence type="ECO:0000256" key="2">
    <source>
        <dbReference type="SAM" id="MobiDB-lite"/>
    </source>
</evidence>
<sequence>MDSHQASKDKEQEEEDTHQGDVLEEEEKSSHDLDSSGDTDAFRKRQRQSSPSPSPRLSYSPAASPHKHSTFDELLAAADKIQTLSLAHELVMDDNFKLSPRKLPEKSVHKMVHDLMHKAFWDILTEQLEGDPPCYDHAIKLLGEVREMLLSLLLPQHERLKNQIMDVIDLDLIRQQAEHNALDVTRYSDFIVSIMGKLCAPVRDEEIKKLRETEGVVPLFREIFRVLDLMKLDMANFALDSLKPHLKQQSVEYERSKFKEFLETQQDGLEYTRRWLVEVKNSISLPPTPTTDEADSAPGAVKSDSSDPVNNSSPSESDPARVENNSTLGASVGATPSIAISPLFLLNQAYMELLHWDSQRLHQFPETMLTDQTRFMELGKQMDKACLIASILLVTYTNVGPAISGIQGLPSKVKYSTSILLEDNKDVKEVLPNIAEQVCSEVSACLKEHELPKMDKTRLEGLKAQIIDLGEASTSIRKLMDTRAKEFLLTSISCPAGTDLASKLPASLKTLQRQMLEVAALFSRLVRHNRSVYGPYYSEIIAKLLQLPK</sequence>
<dbReference type="OrthoDB" id="276323at2759"/>
<dbReference type="PANTHER" id="PTHR12832">
    <property type="entry name" value="TESTIS-SPECIFIC PROTEIN PBS13 T-COMPLEX 11"/>
    <property type="match status" value="1"/>
</dbReference>
<evidence type="ECO:0000256" key="1">
    <source>
        <dbReference type="ARBA" id="ARBA00010954"/>
    </source>
</evidence>
<feature type="region of interest" description="Disordered" evidence="2">
    <location>
        <begin position="286"/>
        <end position="328"/>
    </location>
</feature>
<dbReference type="Proteomes" id="UP001152320">
    <property type="component" value="Chromosome 12"/>
</dbReference>
<gene>
    <name evidence="3" type="ORF">HOLleu_26039</name>
</gene>
<accession>A0A9Q1BTW4</accession>
<evidence type="ECO:0000313" key="3">
    <source>
        <dbReference type="EMBL" id="KAJ8032496.1"/>
    </source>
</evidence>
<name>A0A9Q1BTW4_HOLLE</name>
<dbReference type="EMBL" id="JAIZAY010000012">
    <property type="protein sequence ID" value="KAJ8032496.1"/>
    <property type="molecule type" value="Genomic_DNA"/>
</dbReference>
<organism evidence="3 4">
    <name type="scientific">Holothuria leucospilota</name>
    <name type="common">Black long sea cucumber</name>
    <name type="synonym">Mertensiothuria leucospilota</name>
    <dbReference type="NCBI Taxonomy" id="206669"/>
    <lineage>
        <taxon>Eukaryota</taxon>
        <taxon>Metazoa</taxon>
        <taxon>Echinodermata</taxon>
        <taxon>Eleutherozoa</taxon>
        <taxon>Echinozoa</taxon>
        <taxon>Holothuroidea</taxon>
        <taxon>Aspidochirotacea</taxon>
        <taxon>Aspidochirotida</taxon>
        <taxon>Holothuriidae</taxon>
        <taxon>Holothuria</taxon>
    </lineage>
</organism>
<dbReference type="PANTHER" id="PTHR12832:SF11">
    <property type="entry name" value="LD23868P"/>
    <property type="match status" value="1"/>
</dbReference>
<dbReference type="Pfam" id="PF05794">
    <property type="entry name" value="Tcp11"/>
    <property type="match status" value="1"/>
</dbReference>
<feature type="compositionally biased region" description="Low complexity" evidence="2">
    <location>
        <begin position="306"/>
        <end position="317"/>
    </location>
</feature>
<evidence type="ECO:0000313" key="4">
    <source>
        <dbReference type="Proteomes" id="UP001152320"/>
    </source>
</evidence>
<dbReference type="AlphaFoldDB" id="A0A9Q1BTW4"/>
<reference evidence="3" key="1">
    <citation type="submission" date="2021-10" db="EMBL/GenBank/DDBJ databases">
        <title>Tropical sea cucumber genome reveals ecological adaptation and Cuvierian tubules defense mechanism.</title>
        <authorList>
            <person name="Chen T."/>
        </authorList>
    </citation>
    <scope>NUCLEOTIDE SEQUENCE</scope>
    <source>
        <strain evidence="3">Nanhai2018</strain>
        <tissue evidence="3">Muscle</tissue>
    </source>
</reference>
<comment type="similarity">
    <text evidence="1">Belongs to the TCP11 family.</text>
</comment>
<keyword evidence="4" id="KW-1185">Reference proteome</keyword>
<dbReference type="GO" id="GO:0007165">
    <property type="term" value="P:signal transduction"/>
    <property type="evidence" value="ECO:0007669"/>
    <property type="project" value="TreeGrafter"/>
</dbReference>
<comment type="caution">
    <text evidence="3">The sequence shown here is derived from an EMBL/GenBank/DDBJ whole genome shotgun (WGS) entry which is preliminary data.</text>
</comment>